<keyword evidence="12 14" id="KW-0424">Laminin EGF-like domain</keyword>
<dbReference type="InterPro" id="IPR002049">
    <property type="entry name" value="LE_dom"/>
</dbReference>
<feature type="domain" description="Laminin EGF-like" evidence="16">
    <location>
        <begin position="133"/>
        <end position="181"/>
    </location>
</feature>
<keyword evidence="7" id="KW-0084">Basement membrane</keyword>
<dbReference type="FunFam" id="2.10.25.10:FF:000105">
    <property type="entry name" value="laminin subunit gamma-1"/>
    <property type="match status" value="1"/>
</dbReference>
<evidence type="ECO:0000256" key="10">
    <source>
        <dbReference type="ARBA" id="ARBA00023157"/>
    </source>
</evidence>
<dbReference type="AlphaFoldDB" id="A0A1S3JQ23"/>
<evidence type="ECO:0000313" key="18">
    <source>
        <dbReference type="Proteomes" id="UP000085678"/>
    </source>
</evidence>
<comment type="function">
    <text evidence="1">Binding to cells via a high affinity receptor, laminin is thought to mediate the attachment, migration and organization of cells into tissues during embryonic development by interacting with other extracellular matrix components.</text>
</comment>
<dbReference type="GO" id="GO:0007411">
    <property type="term" value="P:axon guidance"/>
    <property type="evidence" value="ECO:0007669"/>
    <property type="project" value="TreeGrafter"/>
</dbReference>
<accession>A0A1S3JQ23</accession>
<evidence type="ECO:0000256" key="9">
    <source>
        <dbReference type="ARBA" id="ARBA00023054"/>
    </source>
</evidence>
<feature type="disulfide bond" evidence="14">
    <location>
        <begin position="348"/>
        <end position="360"/>
    </location>
</feature>
<evidence type="ECO:0000313" key="19">
    <source>
        <dbReference type="RefSeq" id="XP_013412467.1"/>
    </source>
</evidence>
<dbReference type="PRINTS" id="PR00011">
    <property type="entry name" value="EGFLAMININ"/>
</dbReference>
<feature type="domain" description="Laminin EGF-like" evidence="16">
    <location>
        <begin position="236"/>
        <end position="290"/>
    </location>
</feature>
<dbReference type="PROSITE" id="PS50027">
    <property type="entry name" value="EGF_LAM_2"/>
    <property type="match status" value="5"/>
</dbReference>
<evidence type="ECO:0000256" key="12">
    <source>
        <dbReference type="ARBA" id="ARBA00023292"/>
    </source>
</evidence>
<dbReference type="Gene3D" id="2.10.25.10">
    <property type="entry name" value="Laminin"/>
    <property type="match status" value="7"/>
</dbReference>
<evidence type="ECO:0000256" key="2">
    <source>
        <dbReference type="ARBA" id="ARBA00004302"/>
    </source>
</evidence>
<evidence type="ECO:0000256" key="13">
    <source>
        <dbReference type="ARBA" id="ARBA00065619"/>
    </source>
</evidence>
<dbReference type="SMART" id="SM00180">
    <property type="entry name" value="EGF_Lam"/>
    <property type="match status" value="7"/>
</dbReference>
<dbReference type="Pfam" id="PF00052">
    <property type="entry name" value="Laminin_B"/>
    <property type="match status" value="1"/>
</dbReference>
<evidence type="ECO:0000256" key="15">
    <source>
        <dbReference type="SAM" id="Coils"/>
    </source>
</evidence>
<dbReference type="GO" id="GO:0005201">
    <property type="term" value="F:extracellular matrix structural constituent"/>
    <property type="evidence" value="ECO:0007669"/>
    <property type="project" value="TreeGrafter"/>
</dbReference>
<evidence type="ECO:0000256" key="7">
    <source>
        <dbReference type="ARBA" id="ARBA00022869"/>
    </source>
</evidence>
<dbReference type="Proteomes" id="UP000085678">
    <property type="component" value="Unplaced"/>
</dbReference>
<keyword evidence="18" id="KW-1185">Reference proteome</keyword>
<evidence type="ECO:0000256" key="11">
    <source>
        <dbReference type="ARBA" id="ARBA00023180"/>
    </source>
</evidence>
<evidence type="ECO:0000259" key="17">
    <source>
        <dbReference type="PROSITE" id="PS51115"/>
    </source>
</evidence>
<dbReference type="Pfam" id="PF00053">
    <property type="entry name" value="EGF_laminin"/>
    <property type="match status" value="7"/>
</dbReference>
<dbReference type="OrthoDB" id="430826at2759"/>
<dbReference type="GO" id="GO:0007155">
    <property type="term" value="P:cell adhesion"/>
    <property type="evidence" value="ECO:0007669"/>
    <property type="project" value="UniProtKB-KW"/>
</dbReference>
<dbReference type="PROSITE" id="PS01248">
    <property type="entry name" value="EGF_LAM_1"/>
    <property type="match status" value="2"/>
</dbReference>
<protein>
    <submittedName>
        <fullName evidence="19">Laminin subunit gamma-1-like</fullName>
    </submittedName>
</protein>
<feature type="domain" description="Laminin EGF-like" evidence="16">
    <location>
        <begin position="291"/>
        <end position="347"/>
    </location>
</feature>
<gene>
    <name evidence="19" type="primary">LOC106175157</name>
</gene>
<feature type="disulfide bond" evidence="14">
    <location>
        <begin position="151"/>
        <end position="160"/>
    </location>
</feature>
<evidence type="ECO:0000256" key="1">
    <source>
        <dbReference type="ARBA" id="ARBA00002418"/>
    </source>
</evidence>
<dbReference type="FunCoup" id="A0A1S3JQ23">
    <property type="interactions" value="161"/>
</dbReference>
<dbReference type="CDD" id="cd00055">
    <property type="entry name" value="EGF_Lam"/>
    <property type="match status" value="7"/>
</dbReference>
<organism evidence="18 19">
    <name type="scientific">Lingula anatina</name>
    <name type="common">Brachiopod</name>
    <name type="synonym">Lingula unguis</name>
    <dbReference type="NCBI Taxonomy" id="7574"/>
    <lineage>
        <taxon>Eukaryota</taxon>
        <taxon>Metazoa</taxon>
        <taxon>Spiralia</taxon>
        <taxon>Lophotrochozoa</taxon>
        <taxon>Brachiopoda</taxon>
        <taxon>Linguliformea</taxon>
        <taxon>Lingulata</taxon>
        <taxon>Lingulida</taxon>
        <taxon>Linguloidea</taxon>
        <taxon>Lingulidae</taxon>
        <taxon>Lingula</taxon>
    </lineage>
</organism>
<evidence type="ECO:0000259" key="16">
    <source>
        <dbReference type="PROSITE" id="PS50027"/>
    </source>
</evidence>
<feature type="disulfide bond" evidence="14">
    <location>
        <begin position="320"/>
        <end position="329"/>
    </location>
</feature>
<feature type="coiled-coil region" evidence="15">
    <location>
        <begin position="716"/>
        <end position="750"/>
    </location>
</feature>
<feature type="coiled-coil region" evidence="15">
    <location>
        <begin position="594"/>
        <end position="621"/>
    </location>
</feature>
<comment type="subcellular location">
    <subcellularLocation>
        <location evidence="2">Secreted</location>
        <location evidence="2">Extracellular space</location>
        <location evidence="2">Extracellular matrix</location>
        <location evidence="2">Basement membrane</location>
    </subcellularLocation>
</comment>
<evidence type="ECO:0000256" key="3">
    <source>
        <dbReference type="ARBA" id="ARBA00022525"/>
    </source>
</evidence>
<dbReference type="InterPro" id="IPR000742">
    <property type="entry name" value="EGF"/>
</dbReference>
<dbReference type="InParanoid" id="A0A1S3JQ23"/>
<feature type="coiled-coil region" evidence="15">
    <location>
        <begin position="958"/>
        <end position="1015"/>
    </location>
</feature>
<keyword evidence="8" id="KW-0130">Cell adhesion</keyword>
<reference evidence="19" key="1">
    <citation type="submission" date="2025-08" db="UniProtKB">
        <authorList>
            <consortium name="RefSeq"/>
        </authorList>
    </citation>
    <scope>IDENTIFICATION</scope>
    <source>
        <tissue evidence="19">Gonads</tissue>
    </source>
</reference>
<dbReference type="FunFam" id="2.10.25.10:FF:000758">
    <property type="entry name" value="Laminin subunit gamma 1"/>
    <property type="match status" value="1"/>
</dbReference>
<dbReference type="RefSeq" id="XP_013412467.1">
    <property type="nucleotide sequence ID" value="XM_013557013.1"/>
</dbReference>
<dbReference type="GeneID" id="106175157"/>
<proteinExistence type="predicted"/>
<feature type="coiled-coil region" evidence="15">
    <location>
        <begin position="793"/>
        <end position="841"/>
    </location>
</feature>
<feature type="disulfide bond" evidence="14">
    <location>
        <begin position="417"/>
        <end position="426"/>
    </location>
</feature>
<dbReference type="PANTHER" id="PTHR10574">
    <property type="entry name" value="NETRIN/LAMININ-RELATED"/>
    <property type="match status" value="1"/>
</dbReference>
<dbReference type="GO" id="GO:0005604">
    <property type="term" value="C:basement membrane"/>
    <property type="evidence" value="ECO:0007669"/>
    <property type="project" value="UniProtKB-SubCell"/>
</dbReference>
<feature type="domain" description="Laminin IV type A" evidence="17">
    <location>
        <begin position="1"/>
        <end position="98"/>
    </location>
</feature>
<evidence type="ECO:0000256" key="4">
    <source>
        <dbReference type="ARBA" id="ARBA00022530"/>
    </source>
</evidence>
<comment type="subunit">
    <text evidence="13">Laminin is a complex glycoprotein, consisting of three different polypeptide chains (alpha, beta, gamma), which are bound to each other by disulfide bonds into a cross-shaped molecule comprising one long and three short arms with globules at each end.</text>
</comment>
<dbReference type="PANTHER" id="PTHR10574:SF435">
    <property type="entry name" value="LAMININ SUBUNIT GAMMA-1"/>
    <property type="match status" value="1"/>
</dbReference>
<feature type="disulfide bond" evidence="14">
    <location>
        <begin position="398"/>
        <end position="415"/>
    </location>
</feature>
<dbReference type="SMART" id="SM00181">
    <property type="entry name" value="EGF"/>
    <property type="match status" value="5"/>
</dbReference>
<keyword evidence="9 15" id="KW-0175">Coiled coil</keyword>
<dbReference type="InterPro" id="IPR000034">
    <property type="entry name" value="Laminin_IV"/>
</dbReference>
<feature type="disulfide bond" evidence="14">
    <location>
        <begin position="369"/>
        <end position="378"/>
    </location>
</feature>
<dbReference type="FunFam" id="2.10.25.10:FF:000174">
    <property type="entry name" value="Laminin subunit gamma-1"/>
    <property type="match status" value="1"/>
</dbReference>
<sequence length="1037" mass="112867">MDIVLEGNGQTVSAPIFAQGNPLPRNINQEYRFVLNEHPRYQWTPRLTSLDFRGMLANLTSMRLRGTYQSQGVGFLDNVKLVSARRGSFGDPAPWVEQCTCPTGYVGQFCESCEPGYHRDPPGGGPYARCIPCNCNNHSDTCEVNTGRCICQHNTAGTNCEVCKPGYYGYALAGTPNDCSPCPCPDGGSCVELLNGEVACINCREGYAGNRCEYCADSYYGDPTGRYGPASQCQKCRCNENIDPNAVANCNSTTGECLKCIYNTAGFYCDRCLPGYYGDALALPKGDCKACQCYPRGSRRPASAPDGVLLCEARTGQCPCLPYVTGRQCDRCQDGYYNIDSGNGCEMCMCDPVGSTALTCDIQTGQCSCKPGVGGRTCDQCLPYQYGFSLEGCKACECSPEGSLDAQCDVYSGQCPCKENTEGRQCDRCKENKYNITAGCIDCPPCYSLVQDRVNEHRRKLITLQNMIASIGQPNTTTIDDTEFLRRLDEVNASVNALLADALFASGEGSPIGKELSMLNEALGELMVQVQTIANNVQKGETSVSSVNSDLATANDIITRAGAALSDAEQYLQNEGQRALMKAKDALALAGQQSAQLTNMSREARQLVEKQEEEASAIDQTSRTALNISQEALQLLQQTSEEPDKTAEQIKKLKDQVSGSSDLYDRTEQLSKQARDLAVDAYNEALDLYTSAGSLMLPDLKLPDLRTNITGTKNDAAGIKDDAETLIKENEELMKDVTEQRATAEELLQDGIRQQQIADELLAEADAARAVARDAVAKGEKTLKDAQKTLAILKDFDDQVQRSKAQAEEAMKKIPDIESLLDEANRKTQQARDALSGAEANATLAEKLALEAKDISEMAATEATKILGEAQETKNAATAARDRADALEGDVKAAADKLMDFDGQADVDKNLTDQALRKADRAKASAQESSDKVGKALKDVNDILSELANLEMIDTSRLDILEKNLAEADKALLEAEIDKKLKELSKAQLIQLQQMEQYTLDLIHLREQVENIQQIKDVLPDGCFKRPKLESGAQGRR</sequence>
<comment type="caution">
    <text evidence="14">Lacks conserved residue(s) required for the propagation of feature annotation.</text>
</comment>
<dbReference type="STRING" id="7574.A0A1S3JQ23"/>
<feature type="domain" description="Laminin EGF-like" evidence="16">
    <location>
        <begin position="348"/>
        <end position="395"/>
    </location>
</feature>
<feature type="disulfide bond" evidence="14">
    <location>
        <begin position="396"/>
        <end position="408"/>
    </location>
</feature>
<feature type="domain" description="Laminin EGF-like" evidence="16">
    <location>
        <begin position="396"/>
        <end position="442"/>
    </location>
</feature>
<keyword evidence="6" id="KW-0677">Repeat</keyword>
<feature type="disulfide bond" evidence="14">
    <location>
        <begin position="260"/>
        <end position="269"/>
    </location>
</feature>
<evidence type="ECO:0000256" key="8">
    <source>
        <dbReference type="ARBA" id="ARBA00022889"/>
    </source>
</evidence>
<evidence type="ECO:0000256" key="5">
    <source>
        <dbReference type="ARBA" id="ARBA00022729"/>
    </source>
</evidence>
<keyword evidence="11" id="KW-0325">Glycoprotein</keyword>
<dbReference type="InterPro" id="IPR050440">
    <property type="entry name" value="Laminin/Netrin_ECM"/>
</dbReference>
<evidence type="ECO:0000256" key="14">
    <source>
        <dbReference type="PROSITE-ProRule" id="PRU00460"/>
    </source>
</evidence>
<keyword evidence="4" id="KW-0272">Extracellular matrix</keyword>
<keyword evidence="10 14" id="KW-1015">Disulfide bond</keyword>
<feature type="coiled-coil region" evidence="15">
    <location>
        <begin position="870"/>
        <end position="897"/>
    </location>
</feature>
<dbReference type="FunFam" id="2.10.25.10:FF:000067">
    <property type="entry name" value="Laminin subunit gamma 1"/>
    <property type="match status" value="1"/>
</dbReference>
<keyword evidence="5" id="KW-0732">Signal</keyword>
<keyword evidence="3" id="KW-0964">Secreted</keyword>
<dbReference type="PROSITE" id="PS51115">
    <property type="entry name" value="LAMININ_IVA"/>
    <property type="match status" value="1"/>
</dbReference>
<dbReference type="KEGG" id="lak:106175157"/>
<dbReference type="SMART" id="SM00281">
    <property type="entry name" value="LamB"/>
    <property type="match status" value="1"/>
</dbReference>
<dbReference type="GO" id="GO:0009888">
    <property type="term" value="P:tissue development"/>
    <property type="evidence" value="ECO:0007669"/>
    <property type="project" value="TreeGrafter"/>
</dbReference>
<name>A0A1S3JQ23_LINAN</name>
<evidence type="ECO:0000256" key="6">
    <source>
        <dbReference type="ARBA" id="ARBA00022737"/>
    </source>
</evidence>
<dbReference type="GO" id="GO:0009887">
    <property type="term" value="P:animal organ morphogenesis"/>
    <property type="evidence" value="ECO:0007669"/>
    <property type="project" value="TreeGrafter"/>
</dbReference>
<dbReference type="FunFam" id="2.10.25.10:FF:000242">
    <property type="entry name" value="Laminin subunit alpha 1"/>
    <property type="match status" value="1"/>
</dbReference>
<dbReference type="SUPFAM" id="SSF57196">
    <property type="entry name" value="EGF/Laminin"/>
    <property type="match status" value="6"/>
</dbReference>
<feature type="disulfide bond" evidence="14">
    <location>
        <begin position="350"/>
        <end position="367"/>
    </location>
</feature>